<proteinExistence type="predicted"/>
<dbReference type="AlphaFoldDB" id="A0A382XMR4"/>
<evidence type="ECO:0000313" key="1">
    <source>
        <dbReference type="EMBL" id="SVD72253.1"/>
    </source>
</evidence>
<organism evidence="1">
    <name type="scientific">marine metagenome</name>
    <dbReference type="NCBI Taxonomy" id="408172"/>
    <lineage>
        <taxon>unclassified sequences</taxon>
        <taxon>metagenomes</taxon>
        <taxon>ecological metagenomes</taxon>
    </lineage>
</organism>
<protein>
    <submittedName>
        <fullName evidence="1">Uncharacterized protein</fullName>
    </submittedName>
</protein>
<gene>
    <name evidence="1" type="ORF">METZ01_LOCUS425107</name>
</gene>
<name>A0A382XMR4_9ZZZZ</name>
<dbReference type="EMBL" id="UINC01168951">
    <property type="protein sequence ID" value="SVD72253.1"/>
    <property type="molecule type" value="Genomic_DNA"/>
</dbReference>
<feature type="non-terminal residue" evidence="1">
    <location>
        <position position="48"/>
    </location>
</feature>
<reference evidence="1" key="1">
    <citation type="submission" date="2018-05" db="EMBL/GenBank/DDBJ databases">
        <authorList>
            <person name="Lanie J.A."/>
            <person name="Ng W.-L."/>
            <person name="Kazmierczak K.M."/>
            <person name="Andrzejewski T.M."/>
            <person name="Davidsen T.M."/>
            <person name="Wayne K.J."/>
            <person name="Tettelin H."/>
            <person name="Glass J.I."/>
            <person name="Rusch D."/>
            <person name="Podicherti R."/>
            <person name="Tsui H.-C.T."/>
            <person name="Winkler M.E."/>
        </authorList>
    </citation>
    <scope>NUCLEOTIDE SEQUENCE</scope>
</reference>
<accession>A0A382XMR4</accession>
<sequence>MKMRGLLTSLLIIPMLIANLGLAWWPNGHVILSKASVYSLSESDIPKF</sequence>